<evidence type="ECO:0000313" key="4">
    <source>
        <dbReference type="Proteomes" id="UP000823865"/>
    </source>
</evidence>
<organism evidence="3 4">
    <name type="scientific">Candidatus Paraprevotella stercoravium</name>
    <dbReference type="NCBI Taxonomy" id="2838725"/>
    <lineage>
        <taxon>Bacteria</taxon>
        <taxon>Pseudomonadati</taxon>
        <taxon>Bacteroidota</taxon>
        <taxon>Bacteroidia</taxon>
        <taxon>Bacteroidales</taxon>
        <taxon>Prevotellaceae</taxon>
        <taxon>Paraprevotella</taxon>
    </lineage>
</organism>
<comment type="caution">
    <text evidence="3">The sequence shown here is derived from an EMBL/GenBank/DDBJ whole genome shotgun (WGS) entry which is preliminary data.</text>
</comment>
<evidence type="ECO:0000259" key="2">
    <source>
        <dbReference type="Pfam" id="PF14730"/>
    </source>
</evidence>
<dbReference type="InterPro" id="IPR027823">
    <property type="entry name" value="DUF4468"/>
</dbReference>
<evidence type="ECO:0000313" key="3">
    <source>
        <dbReference type="EMBL" id="MBU3852837.1"/>
    </source>
</evidence>
<dbReference type="Proteomes" id="UP000823865">
    <property type="component" value="Unassembled WGS sequence"/>
</dbReference>
<dbReference type="Pfam" id="PF14730">
    <property type="entry name" value="DUF4468"/>
    <property type="match status" value="1"/>
</dbReference>
<dbReference type="AlphaFoldDB" id="A0A9E2L4N0"/>
<dbReference type="EMBL" id="JAHLFU010000057">
    <property type="protein sequence ID" value="MBU3852837.1"/>
    <property type="molecule type" value="Genomic_DNA"/>
</dbReference>
<feature type="domain" description="DUF4468" evidence="2">
    <location>
        <begin position="39"/>
        <end position="130"/>
    </location>
</feature>
<reference evidence="3" key="1">
    <citation type="journal article" date="2021" name="PeerJ">
        <title>Extensive microbial diversity within the chicken gut microbiome revealed by metagenomics and culture.</title>
        <authorList>
            <person name="Gilroy R."/>
            <person name="Ravi A."/>
            <person name="Getino M."/>
            <person name="Pursley I."/>
            <person name="Horton D.L."/>
            <person name="Alikhan N.F."/>
            <person name="Baker D."/>
            <person name="Gharbi K."/>
            <person name="Hall N."/>
            <person name="Watson M."/>
            <person name="Adriaenssens E.M."/>
            <person name="Foster-Nyarko E."/>
            <person name="Jarju S."/>
            <person name="Secka A."/>
            <person name="Antonio M."/>
            <person name="Oren A."/>
            <person name="Chaudhuri R.R."/>
            <person name="La Ragione R."/>
            <person name="Hildebrand F."/>
            <person name="Pallen M.J."/>
        </authorList>
    </citation>
    <scope>NUCLEOTIDE SEQUENCE</scope>
    <source>
        <strain evidence="3">G3-2149</strain>
    </source>
</reference>
<sequence>MKQLLFTLLFCLPLFVFAKNDDSKYLAGAVPEVNGQVLFQQTFAVKDKSKDEIYQVMNAFVKRMTQEENQLKRTRITAEDPATGTITARFEEWLVFKKKILYLDRTRFNYLLNVTCSDGKCKMVITQISYYYREDMNGENGDTYKAEEWISDKEAINKAGTKLYPISGKFRRKTVDRVESIFKQAREEFEKEIRKENQATELITE</sequence>
<feature type="chain" id="PRO_5038693696" evidence="1">
    <location>
        <begin position="19"/>
        <end position="205"/>
    </location>
</feature>
<evidence type="ECO:0000256" key="1">
    <source>
        <dbReference type="SAM" id="SignalP"/>
    </source>
</evidence>
<accession>A0A9E2L4N0</accession>
<protein>
    <submittedName>
        <fullName evidence="3">DUF4468 domain-containing protein</fullName>
    </submittedName>
</protein>
<feature type="signal peptide" evidence="1">
    <location>
        <begin position="1"/>
        <end position="18"/>
    </location>
</feature>
<dbReference type="CDD" id="cd12190">
    <property type="entry name" value="Bacova_04320_like"/>
    <property type="match status" value="1"/>
</dbReference>
<gene>
    <name evidence="3" type="ORF">H9789_03235</name>
</gene>
<proteinExistence type="predicted"/>
<keyword evidence="1" id="KW-0732">Signal</keyword>
<dbReference type="Gene3D" id="3.30.530.80">
    <property type="match status" value="1"/>
</dbReference>
<reference evidence="3" key="2">
    <citation type="submission" date="2021-04" db="EMBL/GenBank/DDBJ databases">
        <authorList>
            <person name="Gilroy R."/>
        </authorList>
    </citation>
    <scope>NUCLEOTIDE SEQUENCE</scope>
    <source>
        <strain evidence="3">G3-2149</strain>
    </source>
</reference>
<name>A0A9E2L4N0_9BACT</name>